<organism evidence="5">
    <name type="scientific">freshwater metagenome</name>
    <dbReference type="NCBI Taxonomy" id="449393"/>
    <lineage>
        <taxon>unclassified sequences</taxon>
        <taxon>metagenomes</taxon>
        <taxon>ecological metagenomes</taxon>
    </lineage>
</organism>
<keyword evidence="3" id="KW-0804">Transcription</keyword>
<dbReference type="EMBL" id="CAFABA010000219">
    <property type="protein sequence ID" value="CAB4836697.1"/>
    <property type="molecule type" value="Genomic_DNA"/>
</dbReference>
<dbReference type="SUPFAM" id="SSF46689">
    <property type="entry name" value="Homeodomain-like"/>
    <property type="match status" value="1"/>
</dbReference>
<dbReference type="Pfam" id="PF00440">
    <property type="entry name" value="TetR_N"/>
    <property type="match status" value="1"/>
</dbReference>
<dbReference type="GO" id="GO:0000976">
    <property type="term" value="F:transcription cis-regulatory region binding"/>
    <property type="evidence" value="ECO:0007669"/>
    <property type="project" value="TreeGrafter"/>
</dbReference>
<dbReference type="Pfam" id="PF16859">
    <property type="entry name" value="TetR_C_11"/>
    <property type="match status" value="1"/>
</dbReference>
<evidence type="ECO:0000313" key="5">
    <source>
        <dbReference type="EMBL" id="CAB4836697.1"/>
    </source>
</evidence>
<dbReference type="GO" id="GO:0003700">
    <property type="term" value="F:DNA-binding transcription factor activity"/>
    <property type="evidence" value="ECO:0007669"/>
    <property type="project" value="TreeGrafter"/>
</dbReference>
<dbReference type="PROSITE" id="PS50977">
    <property type="entry name" value="HTH_TETR_2"/>
    <property type="match status" value="1"/>
</dbReference>
<evidence type="ECO:0000259" key="4">
    <source>
        <dbReference type="PROSITE" id="PS50977"/>
    </source>
</evidence>
<sequence length="210" mass="23407">MAEDTPSRATTGRPRSQVRRLAVLGATLDELADNGIRSMTIESIADRAGVSKVTVYRWWTDKIALTLDALNQLPELTVPDTGALESDLRSLRVALIKLIDTTRLGDVLPALIAERRRSEHHDAISNYIEQRSTPFRIIVQRAIGRGELPEHLGVDLVAHLFSSPLSGSILLRDAPLDDQQWVAIIRVLVAGLHASPDHITEEHRHDYPRR</sequence>
<dbReference type="InterPro" id="IPR011075">
    <property type="entry name" value="TetR_C"/>
</dbReference>
<evidence type="ECO:0000256" key="1">
    <source>
        <dbReference type="ARBA" id="ARBA00023015"/>
    </source>
</evidence>
<keyword evidence="1" id="KW-0805">Transcription regulation</keyword>
<feature type="domain" description="HTH tetR-type" evidence="4">
    <location>
        <begin position="17"/>
        <end position="77"/>
    </location>
</feature>
<evidence type="ECO:0000256" key="3">
    <source>
        <dbReference type="ARBA" id="ARBA00023163"/>
    </source>
</evidence>
<keyword evidence="2" id="KW-0238">DNA-binding</keyword>
<dbReference type="SUPFAM" id="SSF48498">
    <property type="entry name" value="Tetracyclin repressor-like, C-terminal domain"/>
    <property type="match status" value="1"/>
</dbReference>
<dbReference type="AlphaFoldDB" id="A0A6J7AVA2"/>
<name>A0A6J7AVA2_9ZZZZ</name>
<dbReference type="PANTHER" id="PTHR30055:SF148">
    <property type="entry name" value="TETR-FAMILY TRANSCRIPTIONAL REGULATOR"/>
    <property type="match status" value="1"/>
</dbReference>
<dbReference type="Gene3D" id="1.10.357.10">
    <property type="entry name" value="Tetracycline Repressor, domain 2"/>
    <property type="match status" value="1"/>
</dbReference>
<dbReference type="Gene3D" id="1.10.10.60">
    <property type="entry name" value="Homeodomain-like"/>
    <property type="match status" value="1"/>
</dbReference>
<evidence type="ECO:0000256" key="2">
    <source>
        <dbReference type="ARBA" id="ARBA00023125"/>
    </source>
</evidence>
<dbReference type="InterPro" id="IPR009057">
    <property type="entry name" value="Homeodomain-like_sf"/>
</dbReference>
<reference evidence="5" key="1">
    <citation type="submission" date="2020-05" db="EMBL/GenBank/DDBJ databases">
        <authorList>
            <person name="Chiriac C."/>
            <person name="Salcher M."/>
            <person name="Ghai R."/>
            <person name="Kavagutti S V."/>
        </authorList>
    </citation>
    <scope>NUCLEOTIDE SEQUENCE</scope>
</reference>
<proteinExistence type="predicted"/>
<dbReference type="InterPro" id="IPR001647">
    <property type="entry name" value="HTH_TetR"/>
</dbReference>
<dbReference type="InterPro" id="IPR050109">
    <property type="entry name" value="HTH-type_TetR-like_transc_reg"/>
</dbReference>
<dbReference type="PANTHER" id="PTHR30055">
    <property type="entry name" value="HTH-TYPE TRANSCRIPTIONAL REGULATOR RUTR"/>
    <property type="match status" value="1"/>
</dbReference>
<protein>
    <submittedName>
        <fullName evidence="5">Unannotated protein</fullName>
    </submittedName>
</protein>
<accession>A0A6J7AVA2</accession>
<dbReference type="InterPro" id="IPR036271">
    <property type="entry name" value="Tet_transcr_reg_TetR-rel_C_sf"/>
</dbReference>
<gene>
    <name evidence="5" type="ORF">UFOPK3139_03141</name>
</gene>